<dbReference type="SUPFAM" id="SSF111038">
    <property type="entry name" value="YjbQ-like"/>
    <property type="match status" value="1"/>
</dbReference>
<reference evidence="3" key="1">
    <citation type="submission" date="2017-09" db="EMBL/GenBank/DDBJ databases">
        <title>Depth-based differentiation of microbial function through sediment-hosted aquifers and enrichment of novel symbionts in the deep terrestrial subsurface.</title>
        <authorList>
            <person name="Probst A.J."/>
            <person name="Ladd B."/>
            <person name="Jarett J.K."/>
            <person name="Geller-Mcgrath D.E."/>
            <person name="Sieber C.M.K."/>
            <person name="Emerson J.B."/>
            <person name="Anantharaman K."/>
            <person name="Thomas B.C."/>
            <person name="Malmstrom R."/>
            <person name="Stieglmeier M."/>
            <person name="Klingl A."/>
            <person name="Woyke T."/>
            <person name="Ryan C.M."/>
            <person name="Banfield J.F."/>
        </authorList>
    </citation>
    <scope>NUCLEOTIDE SEQUENCE [LARGE SCALE GENOMIC DNA]</scope>
</reference>
<dbReference type="Gene3D" id="2.60.120.460">
    <property type="entry name" value="YjbQ-like"/>
    <property type="match status" value="1"/>
</dbReference>
<evidence type="ECO:0000313" key="3">
    <source>
        <dbReference type="Proteomes" id="UP000236845"/>
    </source>
</evidence>
<dbReference type="PANTHER" id="PTHR30615">
    <property type="entry name" value="UNCHARACTERIZED PROTEIN YJBQ-RELATED"/>
    <property type="match status" value="1"/>
</dbReference>
<dbReference type="PANTHER" id="PTHR30615:SF8">
    <property type="entry name" value="UPF0047 PROTEIN C4A8.02C"/>
    <property type="match status" value="1"/>
</dbReference>
<comment type="caution">
    <text evidence="2">The sequence shown here is derived from an EMBL/GenBank/DDBJ whole genome shotgun (WGS) entry which is preliminary data.</text>
</comment>
<name>A0A2H0YQQ2_9BACT</name>
<dbReference type="EMBL" id="PEXW01000034">
    <property type="protein sequence ID" value="PIS40756.1"/>
    <property type="molecule type" value="Genomic_DNA"/>
</dbReference>
<gene>
    <name evidence="2" type="ORF">COT26_01635</name>
</gene>
<dbReference type="InterPro" id="IPR001602">
    <property type="entry name" value="UPF0047_YjbQ-like"/>
</dbReference>
<sequence>MLFFKTCELAKIWYYQDYANLNYGTLTLMEKLIPFAATKLLAIHTHHRQEFINITGKVEEFIKETGVITGTITIQSHHTTASIWVNEDEKNLIGPREKLGYINDLSKILDNFAHPDADYKHNDVRDIRNPNGKRDTHLCTPDSCGVVHECINGHAHAQAMLLHCSETLIIEQGKLVKGHWQQIMLVELDHDRERKITMLVQGLKK</sequence>
<organism evidence="2 3">
    <name type="scientific">Candidatus Kerfeldbacteria bacterium CG08_land_8_20_14_0_20_43_14</name>
    <dbReference type="NCBI Taxonomy" id="2014246"/>
    <lineage>
        <taxon>Bacteria</taxon>
        <taxon>Candidatus Kerfeldiibacteriota</taxon>
    </lineage>
</organism>
<evidence type="ECO:0008006" key="4">
    <source>
        <dbReference type="Google" id="ProtNLM"/>
    </source>
</evidence>
<dbReference type="Pfam" id="PF01894">
    <property type="entry name" value="YjbQ"/>
    <property type="match status" value="1"/>
</dbReference>
<proteinExistence type="inferred from homology"/>
<evidence type="ECO:0000313" key="2">
    <source>
        <dbReference type="EMBL" id="PIS40756.1"/>
    </source>
</evidence>
<protein>
    <recommendedName>
        <fullName evidence="4">Secondary thiamine-phosphate synthase enzyme</fullName>
    </recommendedName>
</protein>
<accession>A0A2H0YQQ2</accession>
<comment type="similarity">
    <text evidence="1">Belongs to the UPF0047 family.</text>
</comment>
<dbReference type="AlphaFoldDB" id="A0A2H0YQQ2"/>
<dbReference type="Proteomes" id="UP000236845">
    <property type="component" value="Unassembled WGS sequence"/>
</dbReference>
<dbReference type="InterPro" id="IPR035917">
    <property type="entry name" value="YjbQ-like_sf"/>
</dbReference>
<evidence type="ECO:0000256" key="1">
    <source>
        <dbReference type="ARBA" id="ARBA00005534"/>
    </source>
</evidence>